<dbReference type="GO" id="GO:0005737">
    <property type="term" value="C:cytoplasm"/>
    <property type="evidence" value="ECO:0007669"/>
    <property type="project" value="TreeGrafter"/>
</dbReference>
<dbReference type="Proteomes" id="UP000284706">
    <property type="component" value="Unassembled WGS sequence"/>
</dbReference>
<dbReference type="Gene3D" id="3.40.50.150">
    <property type="entry name" value="Vaccinia Virus protein VP39"/>
    <property type="match status" value="1"/>
</dbReference>
<feature type="region of interest" description="Disordered" evidence="13">
    <location>
        <begin position="422"/>
        <end position="487"/>
    </location>
</feature>
<keyword evidence="8" id="KW-0460">Magnesium</keyword>
<evidence type="ECO:0000256" key="1">
    <source>
        <dbReference type="ARBA" id="ARBA00001946"/>
    </source>
</evidence>
<organism evidence="14 15">
    <name type="scientific">Gymnopilus dilepis</name>
    <dbReference type="NCBI Taxonomy" id="231916"/>
    <lineage>
        <taxon>Eukaryota</taxon>
        <taxon>Fungi</taxon>
        <taxon>Dikarya</taxon>
        <taxon>Basidiomycota</taxon>
        <taxon>Agaricomycotina</taxon>
        <taxon>Agaricomycetes</taxon>
        <taxon>Agaricomycetidae</taxon>
        <taxon>Agaricales</taxon>
        <taxon>Agaricineae</taxon>
        <taxon>Hymenogastraceae</taxon>
        <taxon>Gymnopilus</taxon>
    </lineage>
</organism>
<keyword evidence="6" id="KW-0949">S-adenosyl-L-methionine</keyword>
<dbReference type="PANTHER" id="PTHR21404:SF3">
    <property type="entry name" value="SMALL RNA 2'-O-METHYLTRANSFERASE"/>
    <property type="match status" value="1"/>
</dbReference>
<comment type="similarity">
    <text evidence="2">Belongs to the methyltransferase superfamily. HEN1 family.</text>
</comment>
<evidence type="ECO:0000256" key="3">
    <source>
        <dbReference type="ARBA" id="ARBA00021330"/>
    </source>
</evidence>
<evidence type="ECO:0000256" key="7">
    <source>
        <dbReference type="ARBA" id="ARBA00022723"/>
    </source>
</evidence>
<dbReference type="InterPro" id="IPR029063">
    <property type="entry name" value="SAM-dependent_MTases_sf"/>
</dbReference>
<feature type="region of interest" description="Disordered" evidence="13">
    <location>
        <begin position="515"/>
        <end position="544"/>
    </location>
</feature>
<gene>
    <name evidence="14" type="ORF">CVT26_004011</name>
</gene>
<dbReference type="PANTHER" id="PTHR21404">
    <property type="entry name" value="HEN1"/>
    <property type="match status" value="1"/>
</dbReference>
<keyword evidence="4" id="KW-0489">Methyltransferase</keyword>
<keyword evidence="15" id="KW-1185">Reference proteome</keyword>
<comment type="catalytic activity">
    <reaction evidence="12">
        <text>small RNA 3'-end nucleotide + S-adenosyl-L-methionine = small RNA 3'-end 2'-O-methylnucleotide + S-adenosyl-L-homocysteine + H(+)</text>
        <dbReference type="Rhea" id="RHEA:37887"/>
        <dbReference type="Rhea" id="RHEA-COMP:10415"/>
        <dbReference type="Rhea" id="RHEA-COMP:10416"/>
        <dbReference type="ChEBI" id="CHEBI:15378"/>
        <dbReference type="ChEBI" id="CHEBI:57856"/>
        <dbReference type="ChEBI" id="CHEBI:59789"/>
        <dbReference type="ChEBI" id="CHEBI:74896"/>
        <dbReference type="ChEBI" id="CHEBI:74898"/>
        <dbReference type="EC" id="2.1.1.386"/>
    </reaction>
</comment>
<dbReference type="GO" id="GO:0003723">
    <property type="term" value="F:RNA binding"/>
    <property type="evidence" value="ECO:0007669"/>
    <property type="project" value="UniProtKB-KW"/>
</dbReference>
<dbReference type="GO" id="GO:0005634">
    <property type="term" value="C:nucleus"/>
    <property type="evidence" value="ECO:0007669"/>
    <property type="project" value="TreeGrafter"/>
</dbReference>
<dbReference type="GO" id="GO:0030422">
    <property type="term" value="P:siRNA processing"/>
    <property type="evidence" value="ECO:0007669"/>
    <property type="project" value="TreeGrafter"/>
</dbReference>
<evidence type="ECO:0000256" key="13">
    <source>
        <dbReference type="SAM" id="MobiDB-lite"/>
    </source>
</evidence>
<evidence type="ECO:0000256" key="5">
    <source>
        <dbReference type="ARBA" id="ARBA00022679"/>
    </source>
</evidence>
<dbReference type="InterPro" id="IPR026610">
    <property type="entry name" value="Hen1"/>
</dbReference>
<dbReference type="InParanoid" id="A0A409W231"/>
<dbReference type="EMBL" id="NHYE01005452">
    <property type="protein sequence ID" value="PPQ72533.1"/>
    <property type="molecule type" value="Genomic_DNA"/>
</dbReference>
<proteinExistence type="inferred from homology"/>
<keyword evidence="10" id="KW-0943">RNA-mediated gene silencing</keyword>
<evidence type="ECO:0000256" key="2">
    <source>
        <dbReference type="ARBA" id="ARBA00009026"/>
    </source>
</evidence>
<accession>A0A409W231</accession>
<dbReference type="AlphaFoldDB" id="A0A409W231"/>
<evidence type="ECO:0000256" key="9">
    <source>
        <dbReference type="ARBA" id="ARBA00022884"/>
    </source>
</evidence>
<feature type="compositionally biased region" description="Acidic residues" evidence="13">
    <location>
        <begin position="535"/>
        <end position="544"/>
    </location>
</feature>
<evidence type="ECO:0000313" key="14">
    <source>
        <dbReference type="EMBL" id="PPQ72533.1"/>
    </source>
</evidence>
<dbReference type="GO" id="GO:0001510">
    <property type="term" value="P:RNA methylation"/>
    <property type="evidence" value="ECO:0007669"/>
    <property type="project" value="InterPro"/>
</dbReference>
<dbReference type="EC" id="2.1.1.386" evidence="11"/>
<dbReference type="GO" id="GO:0090486">
    <property type="term" value="F:small RNA 2'-O-methyltransferase activity"/>
    <property type="evidence" value="ECO:0007669"/>
    <property type="project" value="UniProtKB-EC"/>
</dbReference>
<protein>
    <recommendedName>
        <fullName evidence="3">Small RNA 2'-O-methyltransferase</fullName>
        <ecNumber evidence="11">2.1.1.386</ecNumber>
    </recommendedName>
</protein>
<reference evidence="14 15" key="1">
    <citation type="journal article" date="2018" name="Evol. Lett.">
        <title>Horizontal gene cluster transfer increased hallucinogenic mushroom diversity.</title>
        <authorList>
            <person name="Reynolds H.T."/>
            <person name="Vijayakumar V."/>
            <person name="Gluck-Thaler E."/>
            <person name="Korotkin H.B."/>
            <person name="Matheny P.B."/>
            <person name="Slot J.C."/>
        </authorList>
    </citation>
    <scope>NUCLEOTIDE SEQUENCE [LARGE SCALE GENOMIC DNA]</scope>
    <source>
        <strain evidence="14 15">SRW20</strain>
    </source>
</reference>
<comment type="cofactor">
    <cofactor evidence="1">
        <name>Mg(2+)</name>
        <dbReference type="ChEBI" id="CHEBI:18420"/>
    </cofactor>
</comment>
<sequence length="544" mass="60630">MEMIPELDSSQELKVYFFPELYLQRRIWILNILRKEGITRVLDVGCGEGELLGVLSQPAPWLPPPPPTVLPPVEPTTPDAPIPPTPVYNDEIPNLHIKEIHGLDISSTDLEFAVKAVAPPREEPDAIDSPGIRSYHRGVQRWEELVAKVWKGGLEVINEEFVDMECIVSTEVIEHLPPEIFQAYAPMLLGVYHPQYFLVTTPSYTFNARFTSPDAPKSARNGFLDPTGRTDRIFRHSDHKFEWTREEFETWCDETAAEWGYDVERTTIGRATDVDPWGRDDALGGASSVAVFRRRSDTDSKVREEKGRRIIRELSLSGEPHQPLAVYQHGANPASMKPKSLAEIAACVKVKMEEFREAFMRVEDVWFESEIACMCGGWIELLLRAAEESPDLNLKRDVDGVVKTHSNMWSIELIGGVADPSHLWPAEGDTSTEFIPPDWTPGEGPYEGWEESDADGSTGIEGDVSSGPSDEEMEEDLGKGGGNWPAWKASVQDADEEVKSNWDVQGVWGAATVESSWSLPSDIPHSARTSTAGWDGDESDDTTS</sequence>
<evidence type="ECO:0000256" key="10">
    <source>
        <dbReference type="ARBA" id="ARBA00023158"/>
    </source>
</evidence>
<dbReference type="STRING" id="231916.A0A409W231"/>
<evidence type="ECO:0000256" key="6">
    <source>
        <dbReference type="ARBA" id="ARBA00022691"/>
    </source>
</evidence>
<evidence type="ECO:0000256" key="12">
    <source>
        <dbReference type="ARBA" id="ARBA00048418"/>
    </source>
</evidence>
<dbReference type="SUPFAM" id="SSF53335">
    <property type="entry name" value="S-adenosyl-L-methionine-dependent methyltransferases"/>
    <property type="match status" value="1"/>
</dbReference>
<evidence type="ECO:0000256" key="8">
    <source>
        <dbReference type="ARBA" id="ARBA00022842"/>
    </source>
</evidence>
<evidence type="ECO:0000256" key="4">
    <source>
        <dbReference type="ARBA" id="ARBA00022603"/>
    </source>
</evidence>
<dbReference type="GO" id="GO:0046872">
    <property type="term" value="F:metal ion binding"/>
    <property type="evidence" value="ECO:0007669"/>
    <property type="project" value="UniProtKB-KW"/>
</dbReference>
<keyword evidence="9" id="KW-0694">RNA-binding</keyword>
<evidence type="ECO:0000256" key="11">
    <source>
        <dbReference type="ARBA" id="ARBA00035025"/>
    </source>
</evidence>
<evidence type="ECO:0000313" key="15">
    <source>
        <dbReference type="Proteomes" id="UP000284706"/>
    </source>
</evidence>
<comment type="caution">
    <text evidence="14">The sequence shown here is derived from an EMBL/GenBank/DDBJ whole genome shotgun (WGS) entry which is preliminary data.</text>
</comment>
<dbReference type="OrthoDB" id="2154311at2759"/>
<keyword evidence="7" id="KW-0479">Metal-binding</keyword>
<keyword evidence="5" id="KW-0808">Transferase</keyword>
<name>A0A409W231_9AGAR</name>